<dbReference type="PROSITE" id="PS51257">
    <property type="entry name" value="PROKAR_LIPOPROTEIN"/>
    <property type="match status" value="1"/>
</dbReference>
<evidence type="ECO:0000313" key="1">
    <source>
        <dbReference type="EMBL" id="UTD01402.1"/>
    </source>
</evidence>
<organism evidence="1 2">
    <name type="scientific">Treponema denticola</name>
    <dbReference type="NCBI Taxonomy" id="158"/>
    <lineage>
        <taxon>Bacteria</taxon>
        <taxon>Pseudomonadati</taxon>
        <taxon>Spirochaetota</taxon>
        <taxon>Spirochaetia</taxon>
        <taxon>Spirochaetales</taxon>
        <taxon>Treponemataceae</taxon>
        <taxon>Treponema</taxon>
    </lineage>
</organism>
<accession>A0A9Q9BIA0</accession>
<dbReference type="EMBL" id="CP051635">
    <property type="protein sequence ID" value="UTD01402.1"/>
    <property type="molecule type" value="Genomic_DNA"/>
</dbReference>
<gene>
    <name evidence="1" type="ORF">E4N86_12265</name>
</gene>
<evidence type="ECO:0008006" key="3">
    <source>
        <dbReference type="Google" id="ProtNLM"/>
    </source>
</evidence>
<protein>
    <recommendedName>
        <fullName evidence="3">Lipoprotein</fullName>
    </recommendedName>
</protein>
<name>A0A9Q9BIA0_TREDN</name>
<dbReference type="AlphaFoldDB" id="A0A9Q9BIA0"/>
<reference evidence="1" key="1">
    <citation type="submission" date="2020-04" db="EMBL/GenBank/DDBJ databases">
        <title>Comparative genomics of oral phylogroup-2 Treponema strains.</title>
        <authorList>
            <person name="Zeng H."/>
            <person name="Chan Y.K."/>
            <person name="Watt R.M."/>
        </authorList>
    </citation>
    <scope>NUCLEOTIDE SEQUENCE</scope>
    <source>
        <strain evidence="1">OMZ 905</strain>
    </source>
</reference>
<proteinExistence type="predicted"/>
<evidence type="ECO:0000313" key="2">
    <source>
        <dbReference type="Proteomes" id="UP001056981"/>
    </source>
</evidence>
<dbReference type="Proteomes" id="UP001056981">
    <property type="component" value="Chromosome"/>
</dbReference>
<sequence>MKKITFVLLGIVLLSLFGCSFQIEPSQTKAKHDIVTPSALPEEFLTLEKAYDELFKTSKTEFVKSSESLELKKKLYDVAAKYNIAIYSDTEFKKRIIKSNDADYLSRSVGSLNDWLKSIWHTSSDTQMRVE</sequence>
<dbReference type="RefSeq" id="WP_253717052.1">
    <property type="nucleotide sequence ID" value="NZ_CP051522.1"/>
</dbReference>